<keyword evidence="1" id="KW-0472">Membrane</keyword>
<dbReference type="EMBL" id="JBJQND010000002">
    <property type="protein sequence ID" value="KAL3885674.1"/>
    <property type="molecule type" value="Genomic_DNA"/>
</dbReference>
<evidence type="ECO:0000313" key="3">
    <source>
        <dbReference type="EMBL" id="KAL3885674.1"/>
    </source>
</evidence>
<keyword evidence="4" id="KW-1185">Reference proteome</keyword>
<dbReference type="Proteomes" id="UP001634394">
    <property type="component" value="Unassembled WGS sequence"/>
</dbReference>
<evidence type="ECO:0000256" key="2">
    <source>
        <dbReference type="SAM" id="SignalP"/>
    </source>
</evidence>
<dbReference type="AlphaFoldDB" id="A0ABD3XHD3"/>
<comment type="caution">
    <text evidence="3">The sequence shown here is derived from an EMBL/GenBank/DDBJ whole genome shotgun (WGS) entry which is preliminary data.</text>
</comment>
<gene>
    <name evidence="3" type="ORF">ACJMK2_025721</name>
</gene>
<feature type="chain" id="PRO_5044889573" evidence="2">
    <location>
        <begin position="20"/>
        <end position="349"/>
    </location>
</feature>
<evidence type="ECO:0000313" key="4">
    <source>
        <dbReference type="Proteomes" id="UP001634394"/>
    </source>
</evidence>
<sequence>MSFIHLVLCSLTIYSVSDGRVVLGNIGQNVSFSWKISIIKNDAFYILHNESPIDRYFLNHNSSISLPPPRRGFSTICYTIPENVTVTIHILDLTVKDAGTYRIIRQLYLIDLDTRVDLQIIGITHYTPGAKLKMETSEGITYYTPVAKSKMETTEGIDDYTTTALNQNVITGGINTDKTTPMKSEVDAEAFPSKRHLLYIVLGMGGILAFAFIAYLQHKVRICLRTERVSNDNRVSFSIKDDGAENIQDDNLSGHYWTIVSNTSGEPRTAIEMNLEQHCEPHVIAQTMGHIDFESEETLRTSNITRKEELDVYLNPVHSNPTEISDYIHPVHSDPVTATNACNQYIEIL</sequence>
<feature type="transmembrane region" description="Helical" evidence="1">
    <location>
        <begin position="197"/>
        <end position="216"/>
    </location>
</feature>
<keyword evidence="2" id="KW-0732">Signal</keyword>
<keyword evidence="1" id="KW-0812">Transmembrane</keyword>
<protein>
    <submittedName>
        <fullName evidence="3">Uncharacterized protein</fullName>
    </submittedName>
</protein>
<organism evidence="3 4">
    <name type="scientific">Sinanodonta woodiana</name>
    <name type="common">Chinese pond mussel</name>
    <name type="synonym">Anodonta woodiana</name>
    <dbReference type="NCBI Taxonomy" id="1069815"/>
    <lineage>
        <taxon>Eukaryota</taxon>
        <taxon>Metazoa</taxon>
        <taxon>Spiralia</taxon>
        <taxon>Lophotrochozoa</taxon>
        <taxon>Mollusca</taxon>
        <taxon>Bivalvia</taxon>
        <taxon>Autobranchia</taxon>
        <taxon>Heteroconchia</taxon>
        <taxon>Palaeoheterodonta</taxon>
        <taxon>Unionida</taxon>
        <taxon>Unionoidea</taxon>
        <taxon>Unionidae</taxon>
        <taxon>Unioninae</taxon>
        <taxon>Sinanodonta</taxon>
    </lineage>
</organism>
<accession>A0ABD3XHD3</accession>
<name>A0ABD3XHD3_SINWO</name>
<feature type="signal peptide" evidence="2">
    <location>
        <begin position="1"/>
        <end position="19"/>
    </location>
</feature>
<reference evidence="3 4" key="1">
    <citation type="submission" date="2024-11" db="EMBL/GenBank/DDBJ databases">
        <title>Chromosome-level genome assembly of the freshwater bivalve Anodonta woodiana.</title>
        <authorList>
            <person name="Chen X."/>
        </authorList>
    </citation>
    <scope>NUCLEOTIDE SEQUENCE [LARGE SCALE GENOMIC DNA]</scope>
    <source>
        <strain evidence="3">MN2024</strain>
        <tissue evidence="3">Gills</tissue>
    </source>
</reference>
<evidence type="ECO:0000256" key="1">
    <source>
        <dbReference type="SAM" id="Phobius"/>
    </source>
</evidence>
<keyword evidence="1" id="KW-1133">Transmembrane helix</keyword>
<proteinExistence type="predicted"/>